<evidence type="ECO:0000313" key="1">
    <source>
        <dbReference type="EMBL" id="SAL35115.1"/>
    </source>
</evidence>
<protein>
    <submittedName>
        <fullName evidence="1">Uncharacterized protein</fullName>
    </submittedName>
</protein>
<accession>A0A158GSR4</accession>
<dbReference type="Proteomes" id="UP000054893">
    <property type="component" value="Unassembled WGS sequence"/>
</dbReference>
<reference evidence="1 2" key="1">
    <citation type="submission" date="2016-01" db="EMBL/GenBank/DDBJ databases">
        <authorList>
            <person name="Oliw E.H."/>
        </authorList>
    </citation>
    <scope>NUCLEOTIDE SEQUENCE [LARGE SCALE GENOMIC DNA]</scope>
    <source>
        <strain evidence="1">LMG 22029</strain>
    </source>
</reference>
<gene>
    <name evidence="1" type="ORF">AWB64_03447</name>
</gene>
<proteinExistence type="predicted"/>
<name>A0A158GSR4_CABSO</name>
<dbReference type="EMBL" id="FCOC02000010">
    <property type="protein sequence ID" value="SAL35115.1"/>
    <property type="molecule type" value="Genomic_DNA"/>
</dbReference>
<sequence length="172" mass="19179">MRRRPAKAYSRCAFAAQVTAKQPGHYSSIESNGGAANTEILKPPNNAFTGFCVGHARCYSSIQIRRYVAFRCEVPVFKNIESGNKRNQFKPQQDYPRDNCAALIQSPLLRTPVYHSLLPHYSPIADGCWPIMPTHWAALTNHANFSVYGSPVGHFGGYKIFVSSTMLIKRAT</sequence>
<evidence type="ECO:0000313" key="2">
    <source>
        <dbReference type="Proteomes" id="UP000054893"/>
    </source>
</evidence>
<dbReference type="AlphaFoldDB" id="A0A158GSR4"/>
<organism evidence="1 2">
    <name type="scientific">Caballeronia sordidicola</name>
    <name type="common">Burkholderia sordidicola</name>
    <dbReference type="NCBI Taxonomy" id="196367"/>
    <lineage>
        <taxon>Bacteria</taxon>
        <taxon>Pseudomonadati</taxon>
        <taxon>Pseudomonadota</taxon>
        <taxon>Betaproteobacteria</taxon>
        <taxon>Burkholderiales</taxon>
        <taxon>Burkholderiaceae</taxon>
        <taxon>Caballeronia</taxon>
    </lineage>
</organism>